<keyword evidence="1" id="KW-0507">mRNA processing</keyword>
<dbReference type="GO" id="GO:0008270">
    <property type="term" value="F:zinc ion binding"/>
    <property type="evidence" value="ECO:0007669"/>
    <property type="project" value="InterPro"/>
</dbReference>
<feature type="region of interest" description="Disordered" evidence="2">
    <location>
        <begin position="66"/>
        <end position="92"/>
    </location>
</feature>
<gene>
    <name evidence="3" type="ORF">O181_101665</name>
</gene>
<organism evidence="3 4">
    <name type="scientific">Austropuccinia psidii MF-1</name>
    <dbReference type="NCBI Taxonomy" id="1389203"/>
    <lineage>
        <taxon>Eukaryota</taxon>
        <taxon>Fungi</taxon>
        <taxon>Dikarya</taxon>
        <taxon>Basidiomycota</taxon>
        <taxon>Pucciniomycotina</taxon>
        <taxon>Pucciniomycetes</taxon>
        <taxon>Pucciniales</taxon>
        <taxon>Sphaerophragmiaceae</taxon>
        <taxon>Austropuccinia</taxon>
    </lineage>
</organism>
<accession>A0A9Q3PI03</accession>
<name>A0A9Q3PI03_9BASI</name>
<feature type="compositionally biased region" description="Basic and acidic residues" evidence="2">
    <location>
        <begin position="66"/>
        <end position="86"/>
    </location>
</feature>
<feature type="region of interest" description="Disordered" evidence="2">
    <location>
        <begin position="19"/>
        <end position="41"/>
    </location>
</feature>
<evidence type="ECO:0000313" key="3">
    <source>
        <dbReference type="EMBL" id="MBW0561950.1"/>
    </source>
</evidence>
<dbReference type="Proteomes" id="UP000765509">
    <property type="component" value="Unassembled WGS sequence"/>
</dbReference>
<dbReference type="GO" id="GO:0003676">
    <property type="term" value="F:nucleic acid binding"/>
    <property type="evidence" value="ECO:0007669"/>
    <property type="project" value="InterPro"/>
</dbReference>
<sequence length="92" mass="10293">MLWKTSLPEQKLVEIGINPPIDYKTSGKPASKPNKPHEKAPLKCHQCGITSHLANACPKKTRINEIEIEKEDDTKEANDVSLHEGYSEPSEE</sequence>
<comment type="caution">
    <text evidence="3">The sequence shown here is derived from an EMBL/GenBank/DDBJ whole genome shotgun (WGS) entry which is preliminary data.</text>
</comment>
<evidence type="ECO:0000256" key="2">
    <source>
        <dbReference type="SAM" id="MobiDB-lite"/>
    </source>
</evidence>
<evidence type="ECO:0000313" key="4">
    <source>
        <dbReference type="Proteomes" id="UP000765509"/>
    </source>
</evidence>
<dbReference type="EMBL" id="AVOT02071760">
    <property type="protein sequence ID" value="MBW0561950.1"/>
    <property type="molecule type" value="Genomic_DNA"/>
</dbReference>
<dbReference type="SUPFAM" id="SSF57756">
    <property type="entry name" value="Retrovirus zinc finger-like domains"/>
    <property type="match status" value="1"/>
</dbReference>
<keyword evidence="4" id="KW-1185">Reference proteome</keyword>
<reference evidence="3" key="1">
    <citation type="submission" date="2021-03" db="EMBL/GenBank/DDBJ databases">
        <title>Draft genome sequence of rust myrtle Austropuccinia psidii MF-1, a brazilian biotype.</title>
        <authorList>
            <person name="Quecine M.C."/>
            <person name="Pachon D.M.R."/>
            <person name="Bonatelli M.L."/>
            <person name="Correr F.H."/>
            <person name="Franceschini L.M."/>
            <person name="Leite T.F."/>
            <person name="Margarido G.R.A."/>
            <person name="Almeida C.A."/>
            <person name="Ferrarezi J.A."/>
            <person name="Labate C.A."/>
        </authorList>
    </citation>
    <scope>NUCLEOTIDE SEQUENCE</scope>
    <source>
        <strain evidence="3">MF-1</strain>
    </source>
</reference>
<dbReference type="InterPro" id="IPR036875">
    <property type="entry name" value="Znf_CCHC_sf"/>
</dbReference>
<evidence type="ECO:0008006" key="5">
    <source>
        <dbReference type="Google" id="ProtNLM"/>
    </source>
</evidence>
<evidence type="ECO:0000256" key="1">
    <source>
        <dbReference type="ARBA" id="ARBA00022664"/>
    </source>
</evidence>
<dbReference type="AlphaFoldDB" id="A0A9Q3PI03"/>
<proteinExistence type="predicted"/>
<dbReference type="GO" id="GO:0006397">
    <property type="term" value="P:mRNA processing"/>
    <property type="evidence" value="ECO:0007669"/>
    <property type="project" value="UniProtKB-KW"/>
</dbReference>
<protein>
    <recommendedName>
        <fullName evidence="5">CCHC-type domain-containing protein</fullName>
    </recommendedName>
</protein>